<reference evidence="2" key="1">
    <citation type="journal article" date="2014" name="Nat. Genet.">
        <title>Genome of the human hookworm Necator americanus.</title>
        <authorList>
            <person name="Tang Y.T."/>
            <person name="Gao X."/>
            <person name="Rosa B.A."/>
            <person name="Abubucker S."/>
            <person name="Hallsworth-Pepin K."/>
            <person name="Martin J."/>
            <person name="Tyagi R."/>
            <person name="Heizer E."/>
            <person name="Zhang X."/>
            <person name="Bhonagiri-Palsikar V."/>
            <person name="Minx P."/>
            <person name="Warren W.C."/>
            <person name="Wang Q."/>
            <person name="Zhan B."/>
            <person name="Hotez P.J."/>
            <person name="Sternberg P.W."/>
            <person name="Dougall A."/>
            <person name="Gaze S.T."/>
            <person name="Mulvenna J."/>
            <person name="Sotillo J."/>
            <person name="Ranganathan S."/>
            <person name="Rabelo E.M."/>
            <person name="Wilson R.K."/>
            <person name="Felgner P.L."/>
            <person name="Bethony J."/>
            <person name="Hawdon J.M."/>
            <person name="Gasser R.B."/>
            <person name="Loukas A."/>
            <person name="Mitreva M."/>
        </authorList>
    </citation>
    <scope>NUCLEOTIDE SEQUENCE [LARGE SCALE GENOMIC DNA]</scope>
</reference>
<dbReference type="AlphaFoldDB" id="W2T4R7"/>
<organism evidence="1 2">
    <name type="scientific">Necator americanus</name>
    <name type="common">Human hookworm</name>
    <dbReference type="NCBI Taxonomy" id="51031"/>
    <lineage>
        <taxon>Eukaryota</taxon>
        <taxon>Metazoa</taxon>
        <taxon>Ecdysozoa</taxon>
        <taxon>Nematoda</taxon>
        <taxon>Chromadorea</taxon>
        <taxon>Rhabditida</taxon>
        <taxon>Rhabditina</taxon>
        <taxon>Rhabditomorpha</taxon>
        <taxon>Strongyloidea</taxon>
        <taxon>Ancylostomatidae</taxon>
        <taxon>Bunostominae</taxon>
        <taxon>Necator</taxon>
    </lineage>
</organism>
<gene>
    <name evidence="1" type="ORF">NECAME_11579</name>
</gene>
<proteinExistence type="predicted"/>
<sequence>MLSEPIKTLFGKKNEQQETKHCTTKEHVFAGHRIRGIIATRNAPENPESFVKLRKCLYKNNEEEMKFMK</sequence>
<keyword evidence="2" id="KW-1185">Reference proteome</keyword>
<accession>W2T4R7</accession>
<name>W2T4R7_NECAM</name>
<dbReference type="Proteomes" id="UP000053676">
    <property type="component" value="Unassembled WGS sequence"/>
</dbReference>
<evidence type="ECO:0000313" key="1">
    <source>
        <dbReference type="EMBL" id="ETN76574.1"/>
    </source>
</evidence>
<evidence type="ECO:0000313" key="2">
    <source>
        <dbReference type="Proteomes" id="UP000053676"/>
    </source>
</evidence>
<protein>
    <submittedName>
        <fullName evidence="1">Uncharacterized protein</fullName>
    </submittedName>
</protein>
<dbReference type="KEGG" id="nai:NECAME_11579"/>
<dbReference type="EMBL" id="KI660219">
    <property type="protein sequence ID" value="ETN76574.1"/>
    <property type="molecule type" value="Genomic_DNA"/>
</dbReference>